<keyword evidence="3" id="KW-0804">Transcription</keyword>
<reference evidence="5" key="1">
    <citation type="journal article" date="2014" name="Int. J. Syst. Evol. Microbiol.">
        <title>Complete genome of a new Firmicutes species belonging to the dominant human colonic microbiota ('Ruminococcus bicirculans') reveals two chromosomes and a selective capacity to utilize plant glucans.</title>
        <authorList>
            <consortium name="NISC Comparative Sequencing Program"/>
            <person name="Wegmann U."/>
            <person name="Louis P."/>
            <person name="Goesmann A."/>
            <person name="Henrissat B."/>
            <person name="Duncan S.H."/>
            <person name="Flint H.J."/>
        </authorList>
    </citation>
    <scope>NUCLEOTIDE SEQUENCE</scope>
    <source>
        <strain evidence="5">NBRC 107169</strain>
    </source>
</reference>
<evidence type="ECO:0000313" key="6">
    <source>
        <dbReference type="Proteomes" id="UP001161405"/>
    </source>
</evidence>
<organism evidence="5 6">
    <name type="scientific">Maritalea porphyrae</name>
    <dbReference type="NCBI Taxonomy" id="880732"/>
    <lineage>
        <taxon>Bacteria</taxon>
        <taxon>Pseudomonadati</taxon>
        <taxon>Pseudomonadota</taxon>
        <taxon>Alphaproteobacteria</taxon>
        <taxon>Hyphomicrobiales</taxon>
        <taxon>Devosiaceae</taxon>
        <taxon>Maritalea</taxon>
    </lineage>
</organism>
<dbReference type="InterPro" id="IPR019888">
    <property type="entry name" value="Tscrpt_reg_AsnC-like"/>
</dbReference>
<dbReference type="RefSeq" id="WP_284364043.1">
    <property type="nucleotide sequence ID" value="NZ_BSNI01000002.1"/>
</dbReference>
<dbReference type="Pfam" id="PF01037">
    <property type="entry name" value="AsnC_trans_reg"/>
    <property type="match status" value="1"/>
</dbReference>
<keyword evidence="6" id="KW-1185">Reference proteome</keyword>
<dbReference type="PROSITE" id="PS50956">
    <property type="entry name" value="HTH_ASNC_2"/>
    <property type="match status" value="1"/>
</dbReference>
<evidence type="ECO:0000256" key="3">
    <source>
        <dbReference type="ARBA" id="ARBA00023163"/>
    </source>
</evidence>
<dbReference type="Gene3D" id="3.30.70.920">
    <property type="match status" value="1"/>
</dbReference>
<dbReference type="Proteomes" id="UP001161405">
    <property type="component" value="Unassembled WGS sequence"/>
</dbReference>
<sequence>MLKLDDRDIQMLKVLSQEGRISKSELASRVNLSPTPCWERLKRLEKAQIIQSYHANISLKKIASSVTVFVAIELENHQAASFRQFEDAIDQYEEIQSCWAIGGGLDYFMHVVTTSIDSYQRLIDDLLDQKIGLARYFTYIVTKPVKQTNLLPFDVLLSDH</sequence>
<proteinExistence type="predicted"/>
<keyword evidence="2" id="KW-0238">DNA-binding</keyword>
<accession>A0ABQ5USR3</accession>
<name>A0ABQ5USR3_9HYPH</name>
<dbReference type="InterPro" id="IPR036388">
    <property type="entry name" value="WH-like_DNA-bd_sf"/>
</dbReference>
<dbReference type="InterPro" id="IPR036390">
    <property type="entry name" value="WH_DNA-bd_sf"/>
</dbReference>
<dbReference type="Gene3D" id="1.10.10.10">
    <property type="entry name" value="Winged helix-like DNA-binding domain superfamily/Winged helix DNA-binding domain"/>
    <property type="match status" value="1"/>
</dbReference>
<dbReference type="InterPro" id="IPR000485">
    <property type="entry name" value="AsnC-type_HTH_dom"/>
</dbReference>
<protein>
    <submittedName>
        <fullName evidence="5">AsnC family transcriptional regulator</fullName>
    </submittedName>
</protein>
<dbReference type="EMBL" id="BSNI01000002">
    <property type="protein sequence ID" value="GLQ17702.1"/>
    <property type="molecule type" value="Genomic_DNA"/>
</dbReference>
<gene>
    <name evidence="5" type="ORF">GCM10007879_19510</name>
</gene>
<feature type="domain" description="HTH asnC-type" evidence="4">
    <location>
        <begin position="4"/>
        <end position="65"/>
    </location>
</feature>
<dbReference type="PRINTS" id="PR00033">
    <property type="entry name" value="HTHASNC"/>
</dbReference>
<dbReference type="Pfam" id="PF13412">
    <property type="entry name" value="HTH_24"/>
    <property type="match status" value="1"/>
</dbReference>
<evidence type="ECO:0000256" key="2">
    <source>
        <dbReference type="ARBA" id="ARBA00023125"/>
    </source>
</evidence>
<keyword evidence="1" id="KW-0805">Transcription regulation</keyword>
<evidence type="ECO:0000313" key="5">
    <source>
        <dbReference type="EMBL" id="GLQ17702.1"/>
    </source>
</evidence>
<dbReference type="InterPro" id="IPR011991">
    <property type="entry name" value="ArsR-like_HTH"/>
</dbReference>
<evidence type="ECO:0000259" key="4">
    <source>
        <dbReference type="PROSITE" id="PS50956"/>
    </source>
</evidence>
<dbReference type="SMART" id="SM00344">
    <property type="entry name" value="HTH_ASNC"/>
    <property type="match status" value="1"/>
</dbReference>
<reference evidence="5" key="2">
    <citation type="submission" date="2023-01" db="EMBL/GenBank/DDBJ databases">
        <title>Draft genome sequence of Maritalea porphyrae strain NBRC 107169.</title>
        <authorList>
            <person name="Sun Q."/>
            <person name="Mori K."/>
        </authorList>
    </citation>
    <scope>NUCLEOTIDE SEQUENCE</scope>
    <source>
        <strain evidence="5">NBRC 107169</strain>
    </source>
</reference>
<dbReference type="PANTHER" id="PTHR30154:SF34">
    <property type="entry name" value="TRANSCRIPTIONAL REGULATOR AZLB"/>
    <property type="match status" value="1"/>
</dbReference>
<comment type="caution">
    <text evidence="5">The sequence shown here is derived from an EMBL/GenBank/DDBJ whole genome shotgun (WGS) entry which is preliminary data.</text>
</comment>
<dbReference type="PANTHER" id="PTHR30154">
    <property type="entry name" value="LEUCINE-RESPONSIVE REGULATORY PROTEIN"/>
    <property type="match status" value="1"/>
</dbReference>
<dbReference type="SUPFAM" id="SSF54909">
    <property type="entry name" value="Dimeric alpha+beta barrel"/>
    <property type="match status" value="1"/>
</dbReference>
<dbReference type="SUPFAM" id="SSF46785">
    <property type="entry name" value="Winged helix' DNA-binding domain"/>
    <property type="match status" value="1"/>
</dbReference>
<dbReference type="InterPro" id="IPR019887">
    <property type="entry name" value="Tscrpt_reg_AsnC/Lrp_C"/>
</dbReference>
<dbReference type="InterPro" id="IPR011008">
    <property type="entry name" value="Dimeric_a/b-barrel"/>
</dbReference>
<dbReference type="CDD" id="cd00090">
    <property type="entry name" value="HTH_ARSR"/>
    <property type="match status" value="1"/>
</dbReference>
<evidence type="ECO:0000256" key="1">
    <source>
        <dbReference type="ARBA" id="ARBA00023015"/>
    </source>
</evidence>